<evidence type="ECO:0008006" key="4">
    <source>
        <dbReference type="Google" id="ProtNLM"/>
    </source>
</evidence>
<evidence type="ECO:0000313" key="2">
    <source>
        <dbReference type="EMBL" id="GMS94435.1"/>
    </source>
</evidence>
<keyword evidence="1" id="KW-0472">Membrane</keyword>
<feature type="non-terminal residue" evidence="2">
    <location>
        <position position="1"/>
    </location>
</feature>
<dbReference type="AlphaFoldDB" id="A0AAV5TJ91"/>
<gene>
    <name evidence="2" type="ORF">PENTCL1PPCAC_16610</name>
</gene>
<keyword evidence="1" id="KW-1133">Transmembrane helix</keyword>
<protein>
    <recommendedName>
        <fullName evidence="4">G protein-coupled receptor</fullName>
    </recommendedName>
</protein>
<feature type="transmembrane region" description="Helical" evidence="1">
    <location>
        <begin position="21"/>
        <end position="49"/>
    </location>
</feature>
<reference evidence="2" key="1">
    <citation type="submission" date="2023-10" db="EMBL/GenBank/DDBJ databases">
        <title>Genome assembly of Pristionchus species.</title>
        <authorList>
            <person name="Yoshida K."/>
            <person name="Sommer R.J."/>
        </authorList>
    </citation>
    <scope>NUCLEOTIDE SEQUENCE</scope>
    <source>
        <strain evidence="2">RS0144</strain>
    </source>
</reference>
<proteinExistence type="predicted"/>
<evidence type="ECO:0000313" key="3">
    <source>
        <dbReference type="Proteomes" id="UP001432027"/>
    </source>
</evidence>
<organism evidence="2 3">
    <name type="scientific">Pristionchus entomophagus</name>
    <dbReference type="NCBI Taxonomy" id="358040"/>
    <lineage>
        <taxon>Eukaryota</taxon>
        <taxon>Metazoa</taxon>
        <taxon>Ecdysozoa</taxon>
        <taxon>Nematoda</taxon>
        <taxon>Chromadorea</taxon>
        <taxon>Rhabditida</taxon>
        <taxon>Rhabditina</taxon>
        <taxon>Diplogasteromorpha</taxon>
        <taxon>Diplogasteroidea</taxon>
        <taxon>Neodiplogasteridae</taxon>
        <taxon>Pristionchus</taxon>
    </lineage>
</organism>
<feature type="non-terminal residue" evidence="2">
    <location>
        <position position="95"/>
    </location>
</feature>
<keyword evidence="3" id="KW-1185">Reference proteome</keyword>
<accession>A0AAV5TJ91</accession>
<sequence length="95" mass="10382">QQRLISSLQFQMKVTTIGIGTPTLFWSSSLLIGFTLSGVTAMIMLLIPLSSLSNSVYSIVSTKSSVDFILALFRIRNTIEIMQPRPSSNAFTVAP</sequence>
<dbReference type="EMBL" id="BTSX01000004">
    <property type="protein sequence ID" value="GMS94435.1"/>
    <property type="molecule type" value="Genomic_DNA"/>
</dbReference>
<evidence type="ECO:0000256" key="1">
    <source>
        <dbReference type="SAM" id="Phobius"/>
    </source>
</evidence>
<name>A0AAV5TJ91_9BILA</name>
<dbReference type="Proteomes" id="UP001432027">
    <property type="component" value="Unassembled WGS sequence"/>
</dbReference>
<keyword evidence="1" id="KW-0812">Transmembrane</keyword>
<comment type="caution">
    <text evidence="2">The sequence shown here is derived from an EMBL/GenBank/DDBJ whole genome shotgun (WGS) entry which is preliminary data.</text>
</comment>